<reference evidence="1 2" key="1">
    <citation type="submission" date="2018-05" db="EMBL/GenBank/DDBJ databases">
        <title>Paenibacillus flagellatus sp. nov., isolated from selenium mineral soil.</title>
        <authorList>
            <person name="Dai X."/>
        </authorList>
    </citation>
    <scope>NUCLEOTIDE SEQUENCE [LARGE SCALE GENOMIC DNA]</scope>
    <source>
        <strain evidence="1 2">DXL2</strain>
    </source>
</reference>
<dbReference type="InterPro" id="IPR052018">
    <property type="entry name" value="PHP_domain"/>
</dbReference>
<protein>
    <recommendedName>
        <fullName evidence="3">Polymerase/histidinol phosphatase N-terminal domain-containing protein</fullName>
    </recommendedName>
</protein>
<proteinExistence type="predicted"/>
<dbReference type="CDD" id="cd07432">
    <property type="entry name" value="PHP_HisPPase"/>
    <property type="match status" value="1"/>
</dbReference>
<evidence type="ECO:0000313" key="2">
    <source>
        <dbReference type="Proteomes" id="UP000247476"/>
    </source>
</evidence>
<gene>
    <name evidence="1" type="ORF">DLM86_16770</name>
</gene>
<name>A0A2V5K2H8_9BACL</name>
<dbReference type="GO" id="GO:0035312">
    <property type="term" value="F:5'-3' DNA exonuclease activity"/>
    <property type="evidence" value="ECO:0007669"/>
    <property type="project" value="TreeGrafter"/>
</dbReference>
<dbReference type="OrthoDB" id="9804333at2"/>
<dbReference type="InterPro" id="IPR016195">
    <property type="entry name" value="Pol/histidinol_Pase-like"/>
</dbReference>
<accession>A0A2V5K2H8</accession>
<keyword evidence="2" id="KW-1185">Reference proteome</keyword>
<dbReference type="RefSeq" id="WP_110841201.1">
    <property type="nucleotide sequence ID" value="NZ_QJVJ01000007.1"/>
</dbReference>
<dbReference type="GO" id="GO:0004534">
    <property type="term" value="F:5'-3' RNA exonuclease activity"/>
    <property type="evidence" value="ECO:0007669"/>
    <property type="project" value="TreeGrafter"/>
</dbReference>
<evidence type="ECO:0008006" key="3">
    <source>
        <dbReference type="Google" id="ProtNLM"/>
    </source>
</evidence>
<dbReference type="Proteomes" id="UP000247476">
    <property type="component" value="Unassembled WGS sequence"/>
</dbReference>
<organism evidence="1 2">
    <name type="scientific">Paenibacillus flagellatus</name>
    <dbReference type="NCBI Taxonomy" id="2211139"/>
    <lineage>
        <taxon>Bacteria</taxon>
        <taxon>Bacillati</taxon>
        <taxon>Bacillota</taxon>
        <taxon>Bacilli</taxon>
        <taxon>Bacillales</taxon>
        <taxon>Paenibacillaceae</taxon>
        <taxon>Paenibacillus</taxon>
    </lineage>
</organism>
<dbReference type="EMBL" id="QJVJ01000007">
    <property type="protein sequence ID" value="PYI53429.1"/>
    <property type="molecule type" value="Genomic_DNA"/>
</dbReference>
<dbReference type="Gene3D" id="3.20.20.140">
    <property type="entry name" value="Metal-dependent hydrolases"/>
    <property type="match status" value="1"/>
</dbReference>
<dbReference type="SUPFAM" id="SSF89550">
    <property type="entry name" value="PHP domain-like"/>
    <property type="match status" value="1"/>
</dbReference>
<evidence type="ECO:0000313" key="1">
    <source>
        <dbReference type="EMBL" id="PYI53429.1"/>
    </source>
</evidence>
<dbReference type="AlphaFoldDB" id="A0A2V5K2H8"/>
<dbReference type="PANTHER" id="PTHR42924:SF3">
    <property type="entry name" value="POLYMERASE_HISTIDINOL PHOSPHATASE N-TERMINAL DOMAIN-CONTAINING PROTEIN"/>
    <property type="match status" value="1"/>
</dbReference>
<comment type="caution">
    <text evidence="1">The sequence shown here is derived from an EMBL/GenBank/DDBJ whole genome shotgun (WGS) entry which is preliminary data.</text>
</comment>
<dbReference type="PANTHER" id="PTHR42924">
    <property type="entry name" value="EXONUCLEASE"/>
    <property type="match status" value="1"/>
</dbReference>
<sequence length="504" mass="56305">MATDGNAAGSGKSKVRWEEPGAAVAFRVERRAAWLSIRFGYGKPRTWRQLVVRDPEGRMRYTHLDVIEPGAALLHRDPYWTSPTAVAGDIVPGEWTIEFVRSVPGEFELEWEIGDGEPPEDIVTRDEERDVWSEGEGAGSQAALNRYDWSACRGAPERRWYRGDLHGHTTLSDGRLSPREMTRQAEAKRLDFFFVTEHNVWPGSWPRGLPLVIPGIEFTSFGKGDWNALGLREWIDGWGTGSDDGGMHSQEGQNRLMEEAAARGAVRTLNHPLAGRFAWRYPDTPLACIDLLELWNSPTRTSTHALTERTMELWNWLWNDGYRIPGVGGSDTHLRPDESYEEGCPPDSIGDPVTCVLADRLSPEAIVDGLRAGRVYVTRGPELQVAIRAGGSKFAFGDDLTEALDGGSGDVKVRCELTVAGAAGKRLRVIENGGVVETKEIASDPYRYETAFSWEGRDYVWRRFEIRDADDRLLAFTNPVSRGAKRHSLRTWGQLLEQAGIVLD</sequence>
<dbReference type="NCBIfam" id="NF038032">
    <property type="entry name" value="CehA_McbA_metalo"/>
    <property type="match status" value="1"/>
</dbReference>